<dbReference type="AlphaFoldDB" id="A0A381R883"/>
<dbReference type="Pfam" id="PF13181">
    <property type="entry name" value="TPR_8"/>
    <property type="match status" value="1"/>
</dbReference>
<feature type="non-terminal residue" evidence="4">
    <location>
        <position position="1"/>
    </location>
</feature>
<dbReference type="SUPFAM" id="SSF48452">
    <property type="entry name" value="TPR-like"/>
    <property type="match status" value="1"/>
</dbReference>
<evidence type="ECO:0000256" key="3">
    <source>
        <dbReference type="SAM" id="MobiDB-lite"/>
    </source>
</evidence>
<evidence type="ECO:0000313" key="4">
    <source>
        <dbReference type="EMBL" id="SUZ87029.1"/>
    </source>
</evidence>
<proteinExistence type="predicted"/>
<dbReference type="InterPro" id="IPR019734">
    <property type="entry name" value="TPR_rpt"/>
</dbReference>
<gene>
    <name evidence="4" type="ORF">METZ01_LOCUS39883</name>
</gene>
<name>A0A381R883_9ZZZZ</name>
<organism evidence="4">
    <name type="scientific">marine metagenome</name>
    <dbReference type="NCBI Taxonomy" id="408172"/>
    <lineage>
        <taxon>unclassified sequences</taxon>
        <taxon>metagenomes</taxon>
        <taxon>ecological metagenomes</taxon>
    </lineage>
</organism>
<dbReference type="PANTHER" id="PTHR45586">
    <property type="entry name" value="TPR REPEAT-CONTAINING PROTEIN PA4667"/>
    <property type="match status" value="1"/>
</dbReference>
<dbReference type="EMBL" id="UINC01001705">
    <property type="protein sequence ID" value="SUZ87029.1"/>
    <property type="molecule type" value="Genomic_DNA"/>
</dbReference>
<protein>
    <submittedName>
        <fullName evidence="4">Uncharacterized protein</fullName>
    </submittedName>
</protein>
<sequence length="288" mass="32770">VNISSRRLFFWIPGAILFVAQLVVQPLAAREIGPQTNTASRVIPGPDPQATTDTHTPDPRISEAHLLFRDDQVIESLQLFEDVVDEYPENYEGLWGAARSAIAYGLLSRGKQIRDQWYKTAESYARRATEVEPEILDGLYWLLTAKGLLALQAGAKEASELGQEVYDLAHQVLAKDSLHAGAHHALGLLNYRVQKLSFIERFVARTFLGAGVMNLTTWEDAERYLKRAVELRPDYILFHLDLGSMYLNRKRMEEARVQFERALELPLFEPPDTRFQETAEIRLAETFN</sequence>
<dbReference type="Gene3D" id="1.25.40.10">
    <property type="entry name" value="Tetratricopeptide repeat domain"/>
    <property type="match status" value="1"/>
</dbReference>
<dbReference type="InterPro" id="IPR011990">
    <property type="entry name" value="TPR-like_helical_dom_sf"/>
</dbReference>
<evidence type="ECO:0000256" key="1">
    <source>
        <dbReference type="ARBA" id="ARBA00022737"/>
    </source>
</evidence>
<dbReference type="InterPro" id="IPR051012">
    <property type="entry name" value="CellSynth/LPSAsmb/PSIAsmb"/>
</dbReference>
<reference evidence="4" key="1">
    <citation type="submission" date="2018-05" db="EMBL/GenBank/DDBJ databases">
        <authorList>
            <person name="Lanie J.A."/>
            <person name="Ng W.-L."/>
            <person name="Kazmierczak K.M."/>
            <person name="Andrzejewski T.M."/>
            <person name="Davidsen T.M."/>
            <person name="Wayne K.J."/>
            <person name="Tettelin H."/>
            <person name="Glass J.I."/>
            <person name="Rusch D."/>
            <person name="Podicherti R."/>
            <person name="Tsui H.-C.T."/>
            <person name="Winkler M.E."/>
        </authorList>
    </citation>
    <scope>NUCLEOTIDE SEQUENCE</scope>
</reference>
<feature type="region of interest" description="Disordered" evidence="3">
    <location>
        <begin position="37"/>
        <end position="58"/>
    </location>
</feature>
<keyword evidence="2" id="KW-0802">TPR repeat</keyword>
<keyword evidence="1" id="KW-0677">Repeat</keyword>
<dbReference type="PANTHER" id="PTHR45586:SF1">
    <property type="entry name" value="LIPOPOLYSACCHARIDE ASSEMBLY PROTEIN B"/>
    <property type="match status" value="1"/>
</dbReference>
<evidence type="ECO:0000256" key="2">
    <source>
        <dbReference type="ARBA" id="ARBA00022803"/>
    </source>
</evidence>
<accession>A0A381R883</accession>